<evidence type="ECO:0000256" key="11">
    <source>
        <dbReference type="PIRNR" id="PIRNR006268"/>
    </source>
</evidence>
<evidence type="ECO:0000313" key="12">
    <source>
        <dbReference type="EMBL" id="MFD0898402.1"/>
    </source>
</evidence>
<evidence type="ECO:0000256" key="2">
    <source>
        <dbReference type="ARBA" id="ARBA00011955"/>
    </source>
</evidence>
<evidence type="ECO:0000256" key="4">
    <source>
        <dbReference type="ARBA" id="ARBA00022630"/>
    </source>
</evidence>
<dbReference type="Proteomes" id="UP001597104">
    <property type="component" value="Unassembled WGS sequence"/>
</dbReference>
<evidence type="ECO:0000256" key="10">
    <source>
        <dbReference type="ARBA" id="ARBA00048540"/>
    </source>
</evidence>
<dbReference type="InterPro" id="IPR024932">
    <property type="entry name" value="ApbE"/>
</dbReference>
<name>A0ABW3EGC7_9LACO</name>
<evidence type="ECO:0000256" key="8">
    <source>
        <dbReference type="ARBA" id="ARBA00022842"/>
    </source>
</evidence>
<dbReference type="PIRSF" id="PIRSF006268">
    <property type="entry name" value="ApbE"/>
    <property type="match status" value="1"/>
</dbReference>
<evidence type="ECO:0000256" key="7">
    <source>
        <dbReference type="ARBA" id="ARBA00022827"/>
    </source>
</evidence>
<dbReference type="SUPFAM" id="SSF143631">
    <property type="entry name" value="ApbE-like"/>
    <property type="match status" value="1"/>
</dbReference>
<dbReference type="InterPro" id="IPR003374">
    <property type="entry name" value="ApbE-like_sf"/>
</dbReference>
<keyword evidence="4 11" id="KW-0285">Flavoprotein</keyword>
<dbReference type="PANTHER" id="PTHR30040">
    <property type="entry name" value="THIAMINE BIOSYNTHESIS LIPOPROTEIN APBE"/>
    <property type="match status" value="1"/>
</dbReference>
<evidence type="ECO:0000256" key="9">
    <source>
        <dbReference type="ARBA" id="ARBA00031306"/>
    </source>
</evidence>
<proteinExistence type="inferred from homology"/>
<evidence type="ECO:0000256" key="1">
    <source>
        <dbReference type="ARBA" id="ARBA00001946"/>
    </source>
</evidence>
<dbReference type="GO" id="GO:0016740">
    <property type="term" value="F:transferase activity"/>
    <property type="evidence" value="ECO:0007669"/>
    <property type="project" value="UniProtKB-KW"/>
</dbReference>
<dbReference type="RefSeq" id="WP_137638702.1">
    <property type="nucleotide sequence ID" value="NZ_BJDN01000035.1"/>
</dbReference>
<dbReference type="Pfam" id="PF02424">
    <property type="entry name" value="ApbE"/>
    <property type="match status" value="1"/>
</dbReference>
<keyword evidence="13" id="KW-1185">Reference proteome</keyword>
<comment type="catalytic activity">
    <reaction evidence="10 11">
        <text>L-threonyl-[protein] + FAD = FMN-L-threonyl-[protein] + AMP + H(+)</text>
        <dbReference type="Rhea" id="RHEA:36847"/>
        <dbReference type="Rhea" id="RHEA-COMP:11060"/>
        <dbReference type="Rhea" id="RHEA-COMP:11061"/>
        <dbReference type="ChEBI" id="CHEBI:15378"/>
        <dbReference type="ChEBI" id="CHEBI:30013"/>
        <dbReference type="ChEBI" id="CHEBI:57692"/>
        <dbReference type="ChEBI" id="CHEBI:74257"/>
        <dbReference type="ChEBI" id="CHEBI:456215"/>
        <dbReference type="EC" id="2.7.1.180"/>
    </reaction>
</comment>
<keyword evidence="7 11" id="KW-0274">FAD</keyword>
<keyword evidence="8 11" id="KW-0460">Magnesium</keyword>
<comment type="caution">
    <text evidence="12">The sequence shown here is derived from an EMBL/GenBank/DDBJ whole genome shotgun (WGS) entry which is preliminary data.</text>
</comment>
<dbReference type="Gene3D" id="3.10.520.10">
    <property type="entry name" value="ApbE-like domains"/>
    <property type="match status" value="1"/>
</dbReference>
<evidence type="ECO:0000256" key="5">
    <source>
        <dbReference type="ARBA" id="ARBA00022679"/>
    </source>
</evidence>
<comment type="similarity">
    <text evidence="11">Belongs to the ApbE family.</text>
</comment>
<protein>
    <recommendedName>
        <fullName evidence="3 11">FAD:protein FMN transferase</fullName>
        <ecNumber evidence="2 11">2.7.1.180</ecNumber>
    </recommendedName>
    <alternativeName>
        <fullName evidence="9 11">Flavin transferase</fullName>
    </alternativeName>
</protein>
<keyword evidence="6 11" id="KW-0479">Metal-binding</keyword>
<evidence type="ECO:0000256" key="6">
    <source>
        <dbReference type="ARBA" id="ARBA00022723"/>
    </source>
</evidence>
<dbReference type="EMBL" id="JBHTIO010000054">
    <property type="protein sequence ID" value="MFD0898402.1"/>
    <property type="molecule type" value="Genomic_DNA"/>
</dbReference>
<organism evidence="12 13">
    <name type="scientific">Loigolactobacillus binensis</name>
    <dbReference type="NCBI Taxonomy" id="2559922"/>
    <lineage>
        <taxon>Bacteria</taxon>
        <taxon>Bacillati</taxon>
        <taxon>Bacillota</taxon>
        <taxon>Bacilli</taxon>
        <taxon>Lactobacillales</taxon>
        <taxon>Lactobacillaceae</taxon>
        <taxon>Loigolactobacillus</taxon>
    </lineage>
</organism>
<comment type="cofactor">
    <cofactor evidence="1">
        <name>Mg(2+)</name>
        <dbReference type="ChEBI" id="CHEBI:18420"/>
    </cofactor>
</comment>
<evidence type="ECO:0000313" key="13">
    <source>
        <dbReference type="Proteomes" id="UP001597104"/>
    </source>
</evidence>
<dbReference type="PANTHER" id="PTHR30040:SF2">
    <property type="entry name" value="FAD:PROTEIN FMN TRANSFERASE"/>
    <property type="match status" value="1"/>
</dbReference>
<accession>A0ABW3EGC7</accession>
<keyword evidence="5 11" id="KW-0808">Transferase</keyword>
<gene>
    <name evidence="12" type="ORF">ACFQZ7_11805</name>
</gene>
<sequence>MGQATKQVQMMGTIITLEIEADAPAPILTELVKRLKIYEHRFSANDDSSELMAISRSAGIEPVVVNEELYKLIEFGLHYSLVPQSRLNIAIGPLVQTWRIGFKDAKLPTPEEIVAALALTNPLDIVLDGFTHSVFLKKAGMAIDLGSLAKGYIADMLMAYLKEINVKSAMINLGGNVLTMGPMPTRDDHFWRIGIQDPAKPRGNYKKVVRVRDQSVVTSGIYERKLVVNGKKYHHILDARTGYPVQTDLASLTIIADKSLDCELWTTRLFGQPSEISIATINQVPNVEAIVIDQAGKVFISAGLE</sequence>
<evidence type="ECO:0000256" key="3">
    <source>
        <dbReference type="ARBA" id="ARBA00016337"/>
    </source>
</evidence>
<reference evidence="13" key="1">
    <citation type="journal article" date="2019" name="Int. J. Syst. Evol. Microbiol.">
        <title>The Global Catalogue of Microorganisms (GCM) 10K type strain sequencing project: providing services to taxonomists for standard genome sequencing and annotation.</title>
        <authorList>
            <consortium name="The Broad Institute Genomics Platform"/>
            <consortium name="The Broad Institute Genome Sequencing Center for Infectious Disease"/>
            <person name="Wu L."/>
            <person name="Ma J."/>
        </authorList>
    </citation>
    <scope>NUCLEOTIDE SEQUENCE [LARGE SCALE GENOMIC DNA]</scope>
    <source>
        <strain evidence="13">CCM 8925</strain>
    </source>
</reference>
<dbReference type="EC" id="2.7.1.180" evidence="2 11"/>